<dbReference type="PANTHER" id="PTHR36115">
    <property type="entry name" value="PROLINE-RICH ANTIGEN HOMOLOG-RELATED"/>
    <property type="match status" value="1"/>
</dbReference>
<dbReference type="Proteomes" id="UP001059822">
    <property type="component" value="Chromosome"/>
</dbReference>
<evidence type="ECO:0000259" key="7">
    <source>
        <dbReference type="Pfam" id="PF06271"/>
    </source>
</evidence>
<dbReference type="RefSeq" id="WP_218193848.1">
    <property type="nucleotide sequence ID" value="NZ_CP054597.1"/>
</dbReference>
<dbReference type="AlphaFoldDB" id="A0A9Q9C0H1"/>
<dbReference type="InterPro" id="IPR051791">
    <property type="entry name" value="Pra-immunoreactive"/>
</dbReference>
<evidence type="ECO:0000313" key="11">
    <source>
        <dbReference type="Proteomes" id="UP001059985"/>
    </source>
</evidence>
<keyword evidence="4 6" id="KW-1133">Transmembrane helix</keyword>
<accession>A0A9Q9C0H1</accession>
<dbReference type="EMBL" id="CP089286">
    <property type="protein sequence ID" value="UTO55620.1"/>
    <property type="molecule type" value="Genomic_DNA"/>
</dbReference>
<evidence type="ECO:0000256" key="2">
    <source>
        <dbReference type="ARBA" id="ARBA00022475"/>
    </source>
</evidence>
<dbReference type="EMBL" id="CP089285">
    <property type="protein sequence ID" value="UTO56541.1"/>
    <property type="molecule type" value="Genomic_DNA"/>
</dbReference>
<keyword evidence="3 6" id="KW-0812">Transmembrane</keyword>
<evidence type="ECO:0000256" key="6">
    <source>
        <dbReference type="SAM" id="Phobius"/>
    </source>
</evidence>
<sequence length="164" mass="19027">MNILATIPQRIFANIIDSLVLLIFTFPFSLISLDIPCIFFLYSIAVNCSYYTYFLSSSTQATIGQKFLNIHIIKCNNNKINIQTAFDRTISEFLCPVIIMILTQIVNIFHKSYFIVIVALLFQMITLAMYVYWYLIAIFSHKRQTIHDILFDTIVVIGKFSNKE</sequence>
<feature type="transmembrane region" description="Helical" evidence="6">
    <location>
        <begin position="12"/>
        <end position="33"/>
    </location>
</feature>
<dbReference type="Proteomes" id="UP001059985">
    <property type="component" value="Chromosome"/>
</dbReference>
<gene>
    <name evidence="9" type="ORF">LUA81_00825</name>
    <name evidence="8" type="ORF">LUA82_00825</name>
</gene>
<name>A0A9Q9C0H1_9RICK</name>
<reference evidence="8" key="1">
    <citation type="journal article" date="2022" name="Microorganisms">
        <title>Assembly and Comparison of Ca. Neoehrlichia mikurensis Genomes.</title>
        <authorList>
            <person name="Azagi T."/>
            <person name="Dirks R.P."/>
            <person name="Yebra-Pimentel E.S."/>
            <person name="Schaap P.J."/>
            <person name="Koehorst J.J."/>
            <person name="Esser H.J."/>
            <person name="Sprong H."/>
        </authorList>
    </citation>
    <scope>NUCLEOTIDE SEQUENCE</scope>
    <source>
        <strain evidence="9">18-2804</strain>
        <strain evidence="8">18-2837</strain>
    </source>
</reference>
<evidence type="ECO:0000313" key="8">
    <source>
        <dbReference type="EMBL" id="UTO55620.1"/>
    </source>
</evidence>
<evidence type="ECO:0000313" key="9">
    <source>
        <dbReference type="EMBL" id="UTO56541.1"/>
    </source>
</evidence>
<proteinExistence type="predicted"/>
<protein>
    <submittedName>
        <fullName evidence="8">RDD family protein</fullName>
    </submittedName>
</protein>
<evidence type="ECO:0000256" key="4">
    <source>
        <dbReference type="ARBA" id="ARBA00022989"/>
    </source>
</evidence>
<evidence type="ECO:0000313" key="10">
    <source>
        <dbReference type="Proteomes" id="UP001059822"/>
    </source>
</evidence>
<evidence type="ECO:0000256" key="3">
    <source>
        <dbReference type="ARBA" id="ARBA00022692"/>
    </source>
</evidence>
<keyword evidence="2" id="KW-1003">Cell membrane</keyword>
<organism evidence="8 10">
    <name type="scientific">Neoehrlichia mikurensis</name>
    <dbReference type="NCBI Taxonomy" id="89586"/>
    <lineage>
        <taxon>Bacteria</taxon>
        <taxon>Pseudomonadati</taxon>
        <taxon>Pseudomonadota</taxon>
        <taxon>Alphaproteobacteria</taxon>
        <taxon>Rickettsiales</taxon>
        <taxon>Anaplasmataceae</taxon>
        <taxon>Candidatus Neoehrlichia</taxon>
    </lineage>
</organism>
<keyword evidence="5 6" id="KW-0472">Membrane</keyword>
<comment type="subcellular location">
    <subcellularLocation>
        <location evidence="1">Cell membrane</location>
        <topology evidence="1">Multi-pass membrane protein</topology>
    </subcellularLocation>
</comment>
<dbReference type="Pfam" id="PF06271">
    <property type="entry name" value="RDD"/>
    <property type="match status" value="1"/>
</dbReference>
<evidence type="ECO:0000256" key="1">
    <source>
        <dbReference type="ARBA" id="ARBA00004651"/>
    </source>
</evidence>
<evidence type="ECO:0000256" key="5">
    <source>
        <dbReference type="ARBA" id="ARBA00023136"/>
    </source>
</evidence>
<feature type="domain" description="RDD" evidence="7">
    <location>
        <begin position="5"/>
        <end position="150"/>
    </location>
</feature>
<keyword evidence="11" id="KW-1185">Reference proteome</keyword>
<feature type="transmembrane region" description="Helical" evidence="6">
    <location>
        <begin position="113"/>
        <end position="135"/>
    </location>
</feature>
<dbReference type="GO" id="GO:0005886">
    <property type="term" value="C:plasma membrane"/>
    <property type="evidence" value="ECO:0007669"/>
    <property type="project" value="UniProtKB-SubCell"/>
</dbReference>
<feature type="transmembrane region" description="Helical" evidence="6">
    <location>
        <begin position="39"/>
        <end position="56"/>
    </location>
</feature>
<feature type="transmembrane region" description="Helical" evidence="6">
    <location>
        <begin position="89"/>
        <end position="107"/>
    </location>
</feature>
<dbReference type="InterPro" id="IPR010432">
    <property type="entry name" value="RDD"/>
</dbReference>